<accession>A0A2P2GPR3</accession>
<name>A0A2P2GPR3_STREW</name>
<evidence type="ECO:0000313" key="2">
    <source>
        <dbReference type="Proteomes" id="UP000265325"/>
    </source>
</evidence>
<sequence>MPSPCDPKYAPAGDVGGALMVIDSRLRSVYEERARPDPEQQRLIRQFTASLGPSEVQDLLDGTCTVIFMFMKWLRQAHEEHDKDVIEYVVPGVVAAMRSMPKSVRAEAIPTMAGLVVAAGTGLSPSLWRKQYGEWTSDEMNPLEATAFLLAEHINRITDDREFATRLIADALSRVDKD</sequence>
<reference evidence="1 2" key="1">
    <citation type="submission" date="2015-05" db="EMBL/GenBank/DDBJ databases">
        <title>Draft Genome assembly of Streptomyces showdoensis.</title>
        <authorList>
            <person name="Thapa K.K."/>
            <person name="Metsa-Ketela M."/>
        </authorList>
    </citation>
    <scope>NUCLEOTIDE SEQUENCE [LARGE SCALE GENOMIC DNA]</scope>
    <source>
        <strain evidence="1 2">ATCC 15227</strain>
    </source>
</reference>
<organism evidence="1 2">
    <name type="scientific">Streptomyces showdoensis</name>
    <dbReference type="NCBI Taxonomy" id="68268"/>
    <lineage>
        <taxon>Bacteria</taxon>
        <taxon>Bacillati</taxon>
        <taxon>Actinomycetota</taxon>
        <taxon>Actinomycetes</taxon>
        <taxon>Kitasatosporales</taxon>
        <taxon>Streptomycetaceae</taxon>
        <taxon>Streptomyces</taxon>
    </lineage>
</organism>
<dbReference type="AlphaFoldDB" id="A0A2P2GPR3"/>
<protein>
    <submittedName>
        <fullName evidence="1">Uncharacterized protein</fullName>
    </submittedName>
</protein>
<keyword evidence="2" id="KW-1185">Reference proteome</keyword>
<dbReference type="EMBL" id="LAQS01000016">
    <property type="protein sequence ID" value="KKZ73490.1"/>
    <property type="molecule type" value="Genomic_DNA"/>
</dbReference>
<gene>
    <name evidence="1" type="ORF">VO63_12490</name>
</gene>
<dbReference type="RefSeq" id="WP_046907785.1">
    <property type="nucleotide sequence ID" value="NZ_BAAAXG010000029.1"/>
</dbReference>
<dbReference type="Proteomes" id="UP000265325">
    <property type="component" value="Unassembled WGS sequence"/>
</dbReference>
<proteinExistence type="predicted"/>
<evidence type="ECO:0000313" key="1">
    <source>
        <dbReference type="EMBL" id="KKZ73490.1"/>
    </source>
</evidence>
<dbReference type="OrthoDB" id="3472681at2"/>
<comment type="caution">
    <text evidence="1">The sequence shown here is derived from an EMBL/GenBank/DDBJ whole genome shotgun (WGS) entry which is preliminary data.</text>
</comment>